<evidence type="ECO:0008006" key="3">
    <source>
        <dbReference type="Google" id="ProtNLM"/>
    </source>
</evidence>
<dbReference type="EMBL" id="AKFS01000006">
    <property type="protein sequence ID" value="EJF51722.1"/>
    <property type="molecule type" value="Genomic_DNA"/>
</dbReference>
<organism evidence="1 2">
    <name type="scientific">Schaalia georgiae F0490</name>
    <dbReference type="NCBI Taxonomy" id="1125717"/>
    <lineage>
        <taxon>Bacteria</taxon>
        <taxon>Bacillati</taxon>
        <taxon>Actinomycetota</taxon>
        <taxon>Actinomycetes</taxon>
        <taxon>Actinomycetales</taxon>
        <taxon>Actinomycetaceae</taxon>
        <taxon>Schaalia</taxon>
    </lineage>
</organism>
<keyword evidence="2" id="KW-1185">Reference proteome</keyword>
<gene>
    <name evidence="1" type="ORF">HMPREF1317_1698</name>
</gene>
<sequence>MSVSASLRVAAGGLGGVINAAADKYPTTVTVLDDLTVTWGRDSVVSHPDPSSMTATIALVDTVPDWLRVGALATVNAVARTEESQRSYMRLLPWRAIEPGTGWRQQVTPDPPGAWVGSLPVFAAAGADSGIGWFIAPGVQPPSDTPETTQWAANAKTTAGKPVTFTITVPELTGATVRAFPLTYRRPGGLYTRAPGMAIELSPEKYTPGTVEYSGTWTPEATGLYVGAYLHIQLHKAPAWTTIPRERTWRAAPGTWADAGGRATVTDVHIAGTSGHVAEHAVEVFTGRVQSLRVEWSERLSRPIARITAVDKLADLNGTYIGDTPWGEESWKLRAERILKQALGPADTLEGEPGNWLGTIRPRDVDHRSAGELMRNTLASCAATAFPVSWRKWRVIPFIYKGSDQSITIPGRAIRRDGVQVSTDESANISTIQATYFDVTYDGKTGRVKDVIERTTTRKNTPANEGPPRSIKMKTELSRSNEASELTRIIGKYVNVNQWIISALSVKHDRISEDALVRLLSATERIAQQVVLTGLPRWFPAATMRGIVIGGSLTMHRGHWTPTLRIANTPD</sequence>
<dbReference type="PATRIC" id="fig|1125717.3.peg.40"/>
<name>J0P2U4_9ACTO</name>
<proteinExistence type="predicted"/>
<evidence type="ECO:0000313" key="2">
    <source>
        <dbReference type="Proteomes" id="UP000004578"/>
    </source>
</evidence>
<evidence type="ECO:0000313" key="1">
    <source>
        <dbReference type="EMBL" id="EJF51722.1"/>
    </source>
</evidence>
<reference evidence="1 2" key="1">
    <citation type="submission" date="2012-05" db="EMBL/GenBank/DDBJ databases">
        <authorList>
            <person name="Harkins D.M."/>
            <person name="Madupu R."/>
            <person name="Durkin A.S."/>
            <person name="Torralba M."/>
            <person name="Methe B."/>
            <person name="Sutton G.G."/>
            <person name="Nelson K.E."/>
        </authorList>
    </citation>
    <scope>NUCLEOTIDE SEQUENCE [LARGE SCALE GENOMIC DNA]</scope>
    <source>
        <strain evidence="1 2">F0490</strain>
    </source>
</reference>
<protein>
    <recommendedName>
        <fullName evidence="3">Phage tail protein</fullName>
    </recommendedName>
</protein>
<dbReference type="OrthoDB" id="9814202at2"/>
<dbReference type="RefSeq" id="WP_005867130.1">
    <property type="nucleotide sequence ID" value="NZ_AKFS01000006.1"/>
</dbReference>
<dbReference type="AlphaFoldDB" id="J0P2U4"/>
<dbReference type="Proteomes" id="UP000004578">
    <property type="component" value="Unassembled WGS sequence"/>
</dbReference>
<comment type="caution">
    <text evidence="1">The sequence shown here is derived from an EMBL/GenBank/DDBJ whole genome shotgun (WGS) entry which is preliminary data.</text>
</comment>
<accession>J0P2U4</accession>